<dbReference type="InterPro" id="IPR016461">
    <property type="entry name" value="COMT-like"/>
</dbReference>
<dbReference type="EMBL" id="JASBNA010000004">
    <property type="protein sequence ID" value="KAK7692880.1"/>
    <property type="molecule type" value="Genomic_DNA"/>
</dbReference>
<dbReference type="AlphaFoldDB" id="A0AAW0GHW6"/>
<dbReference type="PROSITE" id="PS51683">
    <property type="entry name" value="SAM_OMT_II"/>
    <property type="match status" value="1"/>
</dbReference>
<protein>
    <recommendedName>
        <fullName evidence="4">O-methyltransferase C-terminal domain-containing protein</fullName>
    </recommendedName>
</protein>
<dbReference type="SUPFAM" id="SSF53335">
    <property type="entry name" value="S-adenosyl-L-methionine-dependent methyltransferases"/>
    <property type="match status" value="1"/>
</dbReference>
<dbReference type="InterPro" id="IPR029063">
    <property type="entry name" value="SAM-dependent_MTases_sf"/>
</dbReference>
<evidence type="ECO:0000313" key="5">
    <source>
        <dbReference type="EMBL" id="KAK7692880.1"/>
    </source>
</evidence>
<evidence type="ECO:0000256" key="3">
    <source>
        <dbReference type="ARBA" id="ARBA00022691"/>
    </source>
</evidence>
<dbReference type="Proteomes" id="UP001385951">
    <property type="component" value="Unassembled WGS sequence"/>
</dbReference>
<evidence type="ECO:0000313" key="6">
    <source>
        <dbReference type="Proteomes" id="UP001385951"/>
    </source>
</evidence>
<dbReference type="CDD" id="cd02440">
    <property type="entry name" value="AdoMet_MTases"/>
    <property type="match status" value="1"/>
</dbReference>
<evidence type="ECO:0000259" key="4">
    <source>
        <dbReference type="Pfam" id="PF00891"/>
    </source>
</evidence>
<reference evidence="5 6" key="1">
    <citation type="submission" date="2022-09" db="EMBL/GenBank/DDBJ databases">
        <authorList>
            <person name="Palmer J.M."/>
        </authorList>
    </citation>
    <scope>NUCLEOTIDE SEQUENCE [LARGE SCALE GENOMIC DNA]</scope>
    <source>
        <strain evidence="5 6">DSM 7382</strain>
    </source>
</reference>
<accession>A0AAW0GHW6</accession>
<name>A0AAW0GHW6_9APHY</name>
<keyword evidence="1" id="KW-0489">Methyltransferase</keyword>
<gene>
    <name evidence="5" type="ORF">QCA50_004515</name>
</gene>
<feature type="domain" description="O-methyltransferase C-terminal" evidence="4">
    <location>
        <begin position="270"/>
        <end position="382"/>
    </location>
</feature>
<keyword evidence="2" id="KW-0808">Transferase</keyword>
<dbReference type="Gene3D" id="1.10.10.10">
    <property type="entry name" value="Winged helix-like DNA-binding domain superfamily/Winged helix DNA-binding domain"/>
    <property type="match status" value="1"/>
</dbReference>
<dbReference type="InterPro" id="IPR036390">
    <property type="entry name" value="WH_DNA-bd_sf"/>
</dbReference>
<dbReference type="InterPro" id="IPR036388">
    <property type="entry name" value="WH-like_DNA-bd_sf"/>
</dbReference>
<dbReference type="InterPro" id="IPR001077">
    <property type="entry name" value="COMT_C"/>
</dbReference>
<comment type="caution">
    <text evidence="5">The sequence shown here is derived from an EMBL/GenBank/DDBJ whole genome shotgun (WGS) entry which is preliminary data.</text>
</comment>
<sequence length="465" mass="51165">MEDTFTQLDQLVSLISSSVDYIKREFRASGQAIPSLKSIDEHPLDTGATSQKLLEALRIVHGASAQLTTMIAPPQYTLSNLSFAHYYSACLNVVNTAKVADHLRDYPEGLHVSRLAALTKLDGNQLARILRMLAIKHCFTEVTPDVFANNRLSIHLLSDSPVGALSGLLTDENYHAGASLTDTLLHPDPNFGNGSAFSRGLNFDGGGLWEFYQQVDPARGKRFDQAMVGHGAVIKFDAIVTGLSSKRCSSVPVLMFNLAGFPWRSQPDGTTVCDVGGGVGHVSMHIAKSCPQLRVILQDLPSVIEQAKLFWKEAAPKIMNEGRVQLLPINFLKESPITGCDYYFLKSVIHDWADKDSKVILTNIKNAMKPTSRLILHEFLIQHIAPVEGEAGRFFTRAPEPLLANYGDGRAFEYYSDICMMASCNAKERTLEEFVVLGRDCGLELVKVWECGQMNSIEFKLAGAS</sequence>
<keyword evidence="6" id="KW-1185">Reference proteome</keyword>
<keyword evidence="3" id="KW-0949">S-adenosyl-L-methionine</keyword>
<proteinExistence type="predicted"/>
<dbReference type="PANTHER" id="PTHR43712">
    <property type="entry name" value="PUTATIVE (AFU_ORTHOLOGUE AFUA_4G14580)-RELATED"/>
    <property type="match status" value="1"/>
</dbReference>
<dbReference type="GO" id="GO:0032259">
    <property type="term" value="P:methylation"/>
    <property type="evidence" value="ECO:0007669"/>
    <property type="project" value="UniProtKB-KW"/>
</dbReference>
<dbReference type="SUPFAM" id="SSF46785">
    <property type="entry name" value="Winged helix' DNA-binding domain"/>
    <property type="match status" value="1"/>
</dbReference>
<dbReference type="GO" id="GO:0008171">
    <property type="term" value="F:O-methyltransferase activity"/>
    <property type="evidence" value="ECO:0007669"/>
    <property type="project" value="InterPro"/>
</dbReference>
<dbReference type="Gene3D" id="3.40.50.150">
    <property type="entry name" value="Vaccinia Virus protein VP39"/>
    <property type="match status" value="1"/>
</dbReference>
<evidence type="ECO:0000256" key="1">
    <source>
        <dbReference type="ARBA" id="ARBA00022603"/>
    </source>
</evidence>
<evidence type="ECO:0000256" key="2">
    <source>
        <dbReference type="ARBA" id="ARBA00022679"/>
    </source>
</evidence>
<dbReference type="PANTHER" id="PTHR43712:SF2">
    <property type="entry name" value="O-METHYLTRANSFERASE CICE"/>
    <property type="match status" value="1"/>
</dbReference>
<organism evidence="5 6">
    <name type="scientific">Cerrena zonata</name>
    <dbReference type="NCBI Taxonomy" id="2478898"/>
    <lineage>
        <taxon>Eukaryota</taxon>
        <taxon>Fungi</taxon>
        <taxon>Dikarya</taxon>
        <taxon>Basidiomycota</taxon>
        <taxon>Agaricomycotina</taxon>
        <taxon>Agaricomycetes</taxon>
        <taxon>Polyporales</taxon>
        <taxon>Cerrenaceae</taxon>
        <taxon>Cerrena</taxon>
    </lineage>
</organism>
<dbReference type="Pfam" id="PF00891">
    <property type="entry name" value="Methyltransf_2"/>
    <property type="match status" value="1"/>
</dbReference>